<evidence type="ECO:0000256" key="1">
    <source>
        <dbReference type="SAM" id="MobiDB-lite"/>
    </source>
</evidence>
<keyword evidence="2" id="KW-0812">Transmembrane</keyword>
<feature type="compositionally biased region" description="Basic and acidic residues" evidence="1">
    <location>
        <begin position="133"/>
        <end position="143"/>
    </location>
</feature>
<accession>A0A8S9RNS0</accession>
<evidence type="ECO:0000313" key="4">
    <source>
        <dbReference type="Proteomes" id="UP000712600"/>
    </source>
</evidence>
<keyword evidence="2" id="KW-1133">Transmembrane helix</keyword>
<proteinExistence type="predicted"/>
<keyword evidence="2" id="KW-0472">Membrane</keyword>
<feature type="compositionally biased region" description="Polar residues" evidence="1">
    <location>
        <begin position="122"/>
        <end position="132"/>
    </location>
</feature>
<comment type="caution">
    <text evidence="3">The sequence shown here is derived from an EMBL/GenBank/DDBJ whole genome shotgun (WGS) entry which is preliminary data.</text>
</comment>
<dbReference type="AlphaFoldDB" id="A0A8S9RNS0"/>
<protein>
    <submittedName>
        <fullName evidence="3">Uncharacterized protein</fullName>
    </submittedName>
</protein>
<evidence type="ECO:0000256" key="2">
    <source>
        <dbReference type="SAM" id="Phobius"/>
    </source>
</evidence>
<dbReference type="EMBL" id="QGKX02000095">
    <property type="protein sequence ID" value="KAF3574563.1"/>
    <property type="molecule type" value="Genomic_DNA"/>
</dbReference>
<organism evidence="3 4">
    <name type="scientific">Brassica cretica</name>
    <name type="common">Mustard</name>
    <dbReference type="NCBI Taxonomy" id="69181"/>
    <lineage>
        <taxon>Eukaryota</taxon>
        <taxon>Viridiplantae</taxon>
        <taxon>Streptophyta</taxon>
        <taxon>Embryophyta</taxon>
        <taxon>Tracheophyta</taxon>
        <taxon>Spermatophyta</taxon>
        <taxon>Magnoliopsida</taxon>
        <taxon>eudicotyledons</taxon>
        <taxon>Gunneridae</taxon>
        <taxon>Pentapetalae</taxon>
        <taxon>rosids</taxon>
        <taxon>malvids</taxon>
        <taxon>Brassicales</taxon>
        <taxon>Brassicaceae</taxon>
        <taxon>Brassiceae</taxon>
        <taxon>Brassica</taxon>
    </lineage>
</organism>
<evidence type="ECO:0000313" key="3">
    <source>
        <dbReference type="EMBL" id="KAF3574563.1"/>
    </source>
</evidence>
<feature type="transmembrane region" description="Helical" evidence="2">
    <location>
        <begin position="12"/>
        <end position="32"/>
    </location>
</feature>
<name>A0A8S9RNS0_BRACR</name>
<dbReference type="Proteomes" id="UP000712600">
    <property type="component" value="Unassembled WGS sequence"/>
</dbReference>
<gene>
    <name evidence="3" type="ORF">F2Q69_00063557</name>
</gene>
<sequence length="171" mass="19148">MLSERCRVKSGFGLEIAFIFFPSSLLTAIPFGSGSPPIASPSRNLSRLFRSVHTDLQRLQPQIETSLLYFAHSSRISATDLSRFHPKPKRVSFISLTPRRSHKWLNLNTPKDSGSSKRKTGEPSSQTSSTNVGDHEIRPECVKAAKSKRNTAQGKSLAEYTTIWEMKKEDL</sequence>
<feature type="region of interest" description="Disordered" evidence="1">
    <location>
        <begin position="104"/>
        <end position="157"/>
    </location>
</feature>
<reference evidence="3" key="1">
    <citation type="submission" date="2019-12" db="EMBL/GenBank/DDBJ databases">
        <title>Genome sequencing and annotation of Brassica cretica.</title>
        <authorList>
            <person name="Studholme D.J."/>
            <person name="Sarris P."/>
        </authorList>
    </citation>
    <scope>NUCLEOTIDE SEQUENCE</scope>
    <source>
        <strain evidence="3">PFS-109/04</strain>
        <tissue evidence="3">Leaf</tissue>
    </source>
</reference>